<dbReference type="EMBL" id="ABAX03000010">
    <property type="protein sequence ID" value="EDR98494.1"/>
    <property type="molecule type" value="Genomic_DNA"/>
</dbReference>
<reference evidence="1" key="2">
    <citation type="submission" date="2013-11" db="EMBL/GenBank/DDBJ databases">
        <title>Draft genome sequence of Anaerostipes caccae (DSM 14662).</title>
        <authorList>
            <person name="Sudarsanam P."/>
            <person name="Ley R."/>
            <person name="Guruge J."/>
            <person name="Turnbaugh P.J."/>
            <person name="Mahowald M."/>
            <person name="Liep D."/>
            <person name="Gordon J."/>
        </authorList>
    </citation>
    <scope>NUCLEOTIDE SEQUENCE</scope>
    <source>
        <strain evidence="1">DSM 14662</strain>
    </source>
</reference>
<organism evidence="1 2">
    <name type="scientific">Anaerostipes caccae (strain DSM 14662 / CCUG 47493 / JCM 13470 / NCIMB 13811 / L1-92)</name>
    <dbReference type="NCBI Taxonomy" id="411490"/>
    <lineage>
        <taxon>Bacteria</taxon>
        <taxon>Bacillati</taxon>
        <taxon>Bacillota</taxon>
        <taxon>Clostridia</taxon>
        <taxon>Lachnospirales</taxon>
        <taxon>Lachnospiraceae</taxon>
        <taxon>Anaerostipes</taxon>
    </lineage>
</organism>
<dbReference type="AlphaFoldDB" id="B0MBR0"/>
<comment type="caution">
    <text evidence="1">The sequence shown here is derived from an EMBL/GenBank/DDBJ whole genome shotgun (WGS) entry which is preliminary data.</text>
</comment>
<evidence type="ECO:0000313" key="2">
    <source>
        <dbReference type="Proteomes" id="UP000004935"/>
    </source>
</evidence>
<proteinExistence type="predicted"/>
<name>B0MBR0_ANACD</name>
<gene>
    <name evidence="1" type="ORF">ANACAC_01081</name>
</gene>
<dbReference type="Proteomes" id="UP000004935">
    <property type="component" value="Unassembled WGS sequence"/>
</dbReference>
<protein>
    <submittedName>
        <fullName evidence="1">Uncharacterized protein</fullName>
    </submittedName>
</protein>
<keyword evidence="2" id="KW-1185">Reference proteome</keyword>
<evidence type="ECO:0000313" key="1">
    <source>
        <dbReference type="EMBL" id="EDR98494.1"/>
    </source>
</evidence>
<dbReference type="HOGENOM" id="CLU_2165671_0_0_9"/>
<reference evidence="1" key="1">
    <citation type="submission" date="2007-11" db="EMBL/GenBank/DDBJ databases">
        <authorList>
            <person name="Fulton L."/>
            <person name="Clifton S."/>
            <person name="Fulton B."/>
            <person name="Xu J."/>
            <person name="Minx P."/>
            <person name="Pepin K.H."/>
            <person name="Johnson M."/>
            <person name="Thiruvilangam P."/>
            <person name="Bhonagiri V."/>
            <person name="Nash W.E."/>
            <person name="Mardis E.R."/>
            <person name="Wilson R.K."/>
        </authorList>
    </citation>
    <scope>NUCLEOTIDE SEQUENCE [LARGE SCALE GENOMIC DNA]</scope>
    <source>
        <strain evidence="1">DSM 14662</strain>
    </source>
</reference>
<dbReference type="STRING" id="411490.ANACAC_01081"/>
<sequence>MFNGYLSSRYYIHFDQFGGLAFEEMLVFLLSEKARRWCAKHSEAAPAPASSERATAETLLKVRKSYISETASRKTGQNVIYSAPLSLTAQNSGCPNPGKSDIIMITVDAV</sequence>
<accession>B0MBR0</accession>